<reference evidence="2 3" key="1">
    <citation type="submission" date="2024-08" db="EMBL/GenBank/DDBJ databases">
        <title>Two novel Cytobacillus novel species.</title>
        <authorList>
            <person name="Liu G."/>
        </authorList>
    </citation>
    <scope>NUCLEOTIDE SEQUENCE [LARGE SCALE GENOMIC DNA]</scope>
    <source>
        <strain evidence="2 3">FJAT-53684</strain>
    </source>
</reference>
<dbReference type="Proteomes" id="UP001601058">
    <property type="component" value="Unassembled WGS sequence"/>
</dbReference>
<proteinExistence type="predicted"/>
<name>A0ABW6JY60_9BACI</name>
<keyword evidence="3" id="KW-1185">Reference proteome</keyword>
<gene>
    <name evidence="2" type="ORF">ACFYKT_04905</name>
</gene>
<evidence type="ECO:0000313" key="2">
    <source>
        <dbReference type="EMBL" id="MFE8695700.1"/>
    </source>
</evidence>
<feature type="coiled-coil region" evidence="1">
    <location>
        <begin position="8"/>
        <end position="61"/>
    </location>
</feature>
<sequence>MNEKLIAKEELLNMLTEISDQLEDLENILEKNLSKVRQAVQNDHSEKMVNCEERITALEKQTSMDLEADEAIGIKSQSNRPKTMKLELGF</sequence>
<dbReference type="RefSeq" id="WP_389216269.1">
    <property type="nucleotide sequence ID" value="NZ_JBIACJ010000002.1"/>
</dbReference>
<keyword evidence="1" id="KW-0175">Coiled coil</keyword>
<dbReference type="EMBL" id="JBIACJ010000002">
    <property type="protein sequence ID" value="MFE8695700.1"/>
    <property type="molecule type" value="Genomic_DNA"/>
</dbReference>
<organism evidence="2 3">
    <name type="scientific">Cytobacillus mangrovibacter</name>
    <dbReference type="NCBI Taxonomy" id="3299024"/>
    <lineage>
        <taxon>Bacteria</taxon>
        <taxon>Bacillati</taxon>
        <taxon>Bacillota</taxon>
        <taxon>Bacilli</taxon>
        <taxon>Bacillales</taxon>
        <taxon>Bacillaceae</taxon>
        <taxon>Cytobacillus</taxon>
    </lineage>
</organism>
<evidence type="ECO:0000256" key="1">
    <source>
        <dbReference type="SAM" id="Coils"/>
    </source>
</evidence>
<comment type="caution">
    <text evidence="2">The sequence shown here is derived from an EMBL/GenBank/DDBJ whole genome shotgun (WGS) entry which is preliminary data.</text>
</comment>
<protein>
    <submittedName>
        <fullName evidence="2">Uncharacterized protein</fullName>
    </submittedName>
</protein>
<evidence type="ECO:0000313" key="3">
    <source>
        <dbReference type="Proteomes" id="UP001601058"/>
    </source>
</evidence>
<accession>A0ABW6JY60</accession>